<organism evidence="2 3">
    <name type="scientific">Malus domestica</name>
    <name type="common">Apple</name>
    <name type="synonym">Pyrus malus</name>
    <dbReference type="NCBI Taxonomy" id="3750"/>
    <lineage>
        <taxon>Eukaryota</taxon>
        <taxon>Viridiplantae</taxon>
        <taxon>Streptophyta</taxon>
        <taxon>Embryophyta</taxon>
        <taxon>Tracheophyta</taxon>
        <taxon>Spermatophyta</taxon>
        <taxon>Magnoliopsida</taxon>
        <taxon>eudicotyledons</taxon>
        <taxon>Gunneridae</taxon>
        <taxon>Pentapetalae</taxon>
        <taxon>rosids</taxon>
        <taxon>fabids</taxon>
        <taxon>Rosales</taxon>
        <taxon>Rosaceae</taxon>
        <taxon>Amygdaloideae</taxon>
        <taxon>Maleae</taxon>
        <taxon>Malus</taxon>
    </lineage>
</organism>
<dbReference type="Proteomes" id="UP000290289">
    <property type="component" value="Chromosome 11"/>
</dbReference>
<evidence type="ECO:0008006" key="4">
    <source>
        <dbReference type="Google" id="ProtNLM"/>
    </source>
</evidence>
<evidence type="ECO:0000256" key="1">
    <source>
        <dbReference type="SAM" id="MobiDB-lite"/>
    </source>
</evidence>
<dbReference type="PANTHER" id="PTHR33132:SF135">
    <property type="entry name" value="OS02G0799700 PROTEIN"/>
    <property type="match status" value="1"/>
</dbReference>
<evidence type="ECO:0000313" key="2">
    <source>
        <dbReference type="EMBL" id="RXH83699.1"/>
    </source>
</evidence>
<dbReference type="AlphaFoldDB" id="A0A498IKI3"/>
<feature type="compositionally biased region" description="Pro residues" evidence="1">
    <location>
        <begin position="55"/>
        <end position="69"/>
    </location>
</feature>
<evidence type="ECO:0000313" key="3">
    <source>
        <dbReference type="Proteomes" id="UP000290289"/>
    </source>
</evidence>
<comment type="caution">
    <text evidence="2">The sequence shown here is derived from an EMBL/GenBank/DDBJ whole genome shotgun (WGS) entry which is preliminary data.</text>
</comment>
<feature type="region of interest" description="Disordered" evidence="1">
    <location>
        <begin position="55"/>
        <end position="83"/>
    </location>
</feature>
<keyword evidence="3" id="KW-1185">Reference proteome</keyword>
<name>A0A498IKI3_MALDO</name>
<sequence length="221" mass="24471">MKRQEEGVSTIGPIINDIRRLLLLSFTKVRASHVQREANQLLVSGLLLLPTPPEPPLLQSPYPQPPPSPISVRSASSSPSSSVRFSINHRSISHNHYANRSIAISKITKPISMPKKTCMCSPTSHRGSFRCSLHKNQGGSQNTRSFPSNRLNIRRSAMTNSLWSRRQVGEVSLDHPDSAFRSLAAAESWVSIELPWRPAPLENRRNGGCGSAKLAGQRRRV</sequence>
<accession>A0A498IKI3</accession>
<gene>
    <name evidence="2" type="ORF">DVH24_005952</name>
</gene>
<dbReference type="EMBL" id="RDQH01000337">
    <property type="protein sequence ID" value="RXH83699.1"/>
    <property type="molecule type" value="Genomic_DNA"/>
</dbReference>
<protein>
    <recommendedName>
        <fullName evidence="4">Serine-rich protein</fullName>
    </recommendedName>
</protein>
<reference evidence="2 3" key="1">
    <citation type="submission" date="2018-10" db="EMBL/GenBank/DDBJ databases">
        <title>A high-quality apple genome assembly.</title>
        <authorList>
            <person name="Hu J."/>
        </authorList>
    </citation>
    <scope>NUCLEOTIDE SEQUENCE [LARGE SCALE GENOMIC DNA]</scope>
    <source>
        <strain evidence="3">cv. HFTH1</strain>
        <tissue evidence="2">Young leaf</tissue>
    </source>
</reference>
<dbReference type="PANTHER" id="PTHR33132">
    <property type="entry name" value="OSJNBB0118P14.9 PROTEIN"/>
    <property type="match status" value="1"/>
</dbReference>
<proteinExistence type="predicted"/>
<feature type="compositionally biased region" description="Low complexity" evidence="1">
    <location>
        <begin position="70"/>
        <end position="83"/>
    </location>
</feature>